<reference evidence="2 3" key="1">
    <citation type="submission" date="2019-12" db="EMBL/GenBank/DDBJ databases">
        <title>A genome sequence resource for the geographically widespread anthracnose pathogen Colletotrichum asianum.</title>
        <authorList>
            <person name="Meng Y."/>
        </authorList>
    </citation>
    <scope>NUCLEOTIDE SEQUENCE [LARGE SCALE GENOMIC DNA]</scope>
    <source>
        <strain evidence="2 3">ICMP 18580</strain>
    </source>
</reference>
<feature type="compositionally biased region" description="Polar residues" evidence="1">
    <location>
        <begin position="1"/>
        <end position="15"/>
    </location>
</feature>
<dbReference type="EMBL" id="WOWK01000030">
    <property type="protein sequence ID" value="KAF0326414.1"/>
    <property type="molecule type" value="Genomic_DNA"/>
</dbReference>
<organism evidence="2 3">
    <name type="scientific">Colletotrichum asianum</name>
    <dbReference type="NCBI Taxonomy" id="702518"/>
    <lineage>
        <taxon>Eukaryota</taxon>
        <taxon>Fungi</taxon>
        <taxon>Dikarya</taxon>
        <taxon>Ascomycota</taxon>
        <taxon>Pezizomycotina</taxon>
        <taxon>Sordariomycetes</taxon>
        <taxon>Hypocreomycetidae</taxon>
        <taxon>Glomerellales</taxon>
        <taxon>Glomerellaceae</taxon>
        <taxon>Colletotrichum</taxon>
        <taxon>Colletotrichum gloeosporioides species complex</taxon>
    </lineage>
</organism>
<comment type="caution">
    <text evidence="2">The sequence shown here is derived from an EMBL/GenBank/DDBJ whole genome shotgun (WGS) entry which is preliminary data.</text>
</comment>
<feature type="compositionally biased region" description="Polar residues" evidence="1">
    <location>
        <begin position="25"/>
        <end position="44"/>
    </location>
</feature>
<dbReference type="OrthoDB" id="3563866at2759"/>
<accession>A0A8H3WG45</accession>
<proteinExistence type="predicted"/>
<feature type="region of interest" description="Disordered" evidence="1">
    <location>
        <begin position="1"/>
        <end position="91"/>
    </location>
</feature>
<gene>
    <name evidence="2" type="ORF">GQ607_006314</name>
</gene>
<dbReference type="AlphaFoldDB" id="A0A8H3WG45"/>
<evidence type="ECO:0000256" key="1">
    <source>
        <dbReference type="SAM" id="MobiDB-lite"/>
    </source>
</evidence>
<sequence length="165" mass="17872">MAPVTFTQEQLQSLRSLPAPEYTMASHSAQQTPATASTELSQTDYFGPSSQSSSTNSSRTSAEIQRPAVTSAPQQLKANNPLPPLSRDFPKPAEDINVAEALARKPGRWTIQGAVAAENARIRPVVDEEKEKAKRLQALADAKKNLFAASESLKSISLPPRKNNF</sequence>
<dbReference type="Proteomes" id="UP000434172">
    <property type="component" value="Unassembled WGS sequence"/>
</dbReference>
<name>A0A8H3WG45_9PEZI</name>
<feature type="compositionally biased region" description="Low complexity" evidence="1">
    <location>
        <begin position="49"/>
        <end position="61"/>
    </location>
</feature>
<keyword evidence="3" id="KW-1185">Reference proteome</keyword>
<evidence type="ECO:0000313" key="2">
    <source>
        <dbReference type="EMBL" id="KAF0326414.1"/>
    </source>
</evidence>
<evidence type="ECO:0000313" key="3">
    <source>
        <dbReference type="Proteomes" id="UP000434172"/>
    </source>
</evidence>
<protein>
    <submittedName>
        <fullName evidence="2">Uncharacterized protein</fullName>
    </submittedName>
</protein>